<evidence type="ECO:0000313" key="3">
    <source>
        <dbReference type="Proteomes" id="UP000740754"/>
    </source>
</evidence>
<protein>
    <submittedName>
        <fullName evidence="2">Class I SAM-dependent methyltransferase</fullName>
    </submittedName>
</protein>
<keyword evidence="1" id="KW-0472">Membrane</keyword>
<keyword evidence="2" id="KW-0808">Transferase</keyword>
<name>A0ABX1IAZ2_9GAMM</name>
<gene>
    <name evidence="2" type="ORF">HF203_09010</name>
</gene>
<evidence type="ECO:0000256" key="1">
    <source>
        <dbReference type="SAM" id="Phobius"/>
    </source>
</evidence>
<comment type="caution">
    <text evidence="2">The sequence shown here is derived from an EMBL/GenBank/DDBJ whole genome shotgun (WGS) entry which is preliminary data.</text>
</comment>
<dbReference type="InterPro" id="IPR029063">
    <property type="entry name" value="SAM-dependent_MTases_sf"/>
</dbReference>
<dbReference type="GO" id="GO:0032259">
    <property type="term" value="P:methylation"/>
    <property type="evidence" value="ECO:0007669"/>
    <property type="project" value="UniProtKB-KW"/>
</dbReference>
<feature type="transmembrane region" description="Helical" evidence="1">
    <location>
        <begin position="168"/>
        <end position="186"/>
    </location>
</feature>
<keyword evidence="1" id="KW-0812">Transmembrane</keyword>
<dbReference type="Gene3D" id="3.40.50.150">
    <property type="entry name" value="Vaccinia Virus protein VP39"/>
    <property type="match status" value="1"/>
</dbReference>
<proteinExistence type="predicted"/>
<organism evidence="2 3">
    <name type="scientific">Marichromatium bheemlicum</name>
    <dbReference type="NCBI Taxonomy" id="365339"/>
    <lineage>
        <taxon>Bacteria</taxon>
        <taxon>Pseudomonadati</taxon>
        <taxon>Pseudomonadota</taxon>
        <taxon>Gammaproteobacteria</taxon>
        <taxon>Chromatiales</taxon>
        <taxon>Chromatiaceae</taxon>
        <taxon>Marichromatium</taxon>
    </lineage>
</organism>
<dbReference type="SUPFAM" id="SSF53335">
    <property type="entry name" value="S-adenosyl-L-methionine-dependent methyltransferases"/>
    <property type="match status" value="1"/>
</dbReference>
<keyword evidence="3" id="KW-1185">Reference proteome</keyword>
<reference evidence="2 3" key="1">
    <citation type="submission" date="2020-04" db="EMBL/GenBank/DDBJ databases">
        <title>Draft Whole-Genome sequence of Marichromatium bheemlicum DSM 18632, type strain.</title>
        <authorList>
            <person name="Kyndt J.A."/>
            <person name="Meyer T.E."/>
        </authorList>
    </citation>
    <scope>NUCLEOTIDE SEQUENCE [LARGE SCALE GENOMIC DNA]</scope>
    <source>
        <strain evidence="2 3">DSM 18632</strain>
    </source>
</reference>
<accession>A0ABX1IAZ2</accession>
<dbReference type="RefSeq" id="WP_168668841.1">
    <property type="nucleotide sequence ID" value="NZ_JAAXKX010000011.1"/>
</dbReference>
<sequence length="263" mass="29598">MIPRIHFFEFGDWRRLPAAIRHGITDFLEFAVRVSDLYAAVTPRLERALEESGAPVILDLCSGGGGPWERMLDRLGPVRAGRIRVRVSDVYPNRAALRRLRERTGTALEVIEYPVSAMAVPAAIDGFRTLFSAFHHFRPDQARAILADAVAQRQGIAVFESTQRHPLLLLYMLFTPLLVLLATPFIRPFRWSRLLWTYLIPVIPLAVMFDGIVSCLRTYSVAELDRLTRGLDDQGYHWECGVARLGPLPVGVTYLIGLPRPPG</sequence>
<dbReference type="EMBL" id="JAAXKX010000011">
    <property type="protein sequence ID" value="NKN33360.1"/>
    <property type="molecule type" value="Genomic_DNA"/>
</dbReference>
<feature type="transmembrane region" description="Helical" evidence="1">
    <location>
        <begin position="198"/>
        <end position="219"/>
    </location>
</feature>
<dbReference type="Proteomes" id="UP000740754">
    <property type="component" value="Unassembled WGS sequence"/>
</dbReference>
<keyword evidence="1" id="KW-1133">Transmembrane helix</keyword>
<evidence type="ECO:0000313" key="2">
    <source>
        <dbReference type="EMBL" id="NKN33360.1"/>
    </source>
</evidence>
<keyword evidence="2" id="KW-0489">Methyltransferase</keyword>
<dbReference type="GO" id="GO:0008168">
    <property type="term" value="F:methyltransferase activity"/>
    <property type="evidence" value="ECO:0007669"/>
    <property type="project" value="UniProtKB-KW"/>
</dbReference>